<evidence type="ECO:0000313" key="1">
    <source>
        <dbReference type="EMBL" id="KWT65829.1"/>
    </source>
</evidence>
<organism evidence="1 2">
    <name type="scientific">Hyphomicrobium sulfonivorans</name>
    <dbReference type="NCBI Taxonomy" id="121290"/>
    <lineage>
        <taxon>Bacteria</taxon>
        <taxon>Pseudomonadati</taxon>
        <taxon>Pseudomonadota</taxon>
        <taxon>Alphaproteobacteria</taxon>
        <taxon>Hyphomicrobiales</taxon>
        <taxon>Hyphomicrobiaceae</taxon>
        <taxon>Hyphomicrobium</taxon>
    </lineage>
</organism>
<proteinExistence type="predicted"/>
<gene>
    <name evidence="1" type="ORF">APY04_2676</name>
</gene>
<name>A0A109BC01_HYPSL</name>
<dbReference type="PATRIC" id="fig|121290.4.peg.1989"/>
<accession>A0A109BC01</accession>
<reference evidence="1 2" key="1">
    <citation type="submission" date="2015-10" db="EMBL/GenBank/DDBJ databases">
        <title>Transcriptomic analysis of a linuron degrading triple-species bacterial consortium.</title>
        <authorList>
            <person name="Albers P."/>
        </authorList>
    </citation>
    <scope>NUCLEOTIDE SEQUENCE [LARGE SCALE GENOMIC DNA]</scope>
    <source>
        <strain evidence="1 2">WDL6</strain>
    </source>
</reference>
<dbReference type="AlphaFoldDB" id="A0A109BC01"/>
<comment type="caution">
    <text evidence="1">The sequence shown here is derived from an EMBL/GenBank/DDBJ whole genome shotgun (WGS) entry which is preliminary data.</text>
</comment>
<dbReference type="EMBL" id="LMTR01000075">
    <property type="protein sequence ID" value="KWT65829.1"/>
    <property type="molecule type" value="Genomic_DNA"/>
</dbReference>
<keyword evidence="2" id="KW-1185">Reference proteome</keyword>
<dbReference type="Proteomes" id="UP000059074">
    <property type="component" value="Unassembled WGS sequence"/>
</dbReference>
<sequence length="47" mass="5204">MWGDKSTGMSPMADATLWDCQPQYDPTCNVCPPHDLNAIFFASRAGR</sequence>
<dbReference type="STRING" id="121290.APY04_2676"/>
<evidence type="ECO:0000313" key="2">
    <source>
        <dbReference type="Proteomes" id="UP000059074"/>
    </source>
</evidence>
<protein>
    <submittedName>
        <fullName evidence="1">Uncharacterized protein</fullName>
    </submittedName>
</protein>